<evidence type="ECO:0000256" key="1">
    <source>
        <dbReference type="SAM" id="MobiDB-lite"/>
    </source>
</evidence>
<dbReference type="GO" id="GO:0008409">
    <property type="term" value="F:5'-3' exonuclease activity"/>
    <property type="evidence" value="ECO:0007669"/>
    <property type="project" value="InterPro"/>
</dbReference>
<dbReference type="Proteomes" id="UP000285301">
    <property type="component" value="Unassembled WGS sequence"/>
</dbReference>
<sequence length="143" mass="16498">MNEDKAKKALLSKRKIKEESEEEESGESDAKPIKNKFANDGSFLEMFKQMEKANVSSVKQETSRDQSNSDLTTLESGSESRNVTTVKRRSKVLKIGVIKRNRRLLEDTEEMNSGDAWQQYMNEVRKYKDKFGDDSDKNRPLVK</sequence>
<reference evidence="2 3" key="1">
    <citation type="journal article" date="2018" name="Gigascience">
        <title>Genomes of trombidid mites reveal novel predicted allergens and laterally-transferred genes associated with secondary metabolism.</title>
        <authorList>
            <person name="Dong X."/>
            <person name="Chaisiri K."/>
            <person name="Xia D."/>
            <person name="Armstrong S.D."/>
            <person name="Fang Y."/>
            <person name="Donnelly M.J."/>
            <person name="Kadowaki T."/>
            <person name="McGarry J.W."/>
            <person name="Darby A.C."/>
            <person name="Makepeace B.L."/>
        </authorList>
    </citation>
    <scope>NUCLEOTIDE SEQUENCE [LARGE SCALE GENOMIC DNA]</scope>
    <source>
        <strain evidence="2">UoL-WK</strain>
    </source>
</reference>
<feature type="region of interest" description="Disordered" evidence="1">
    <location>
        <begin position="52"/>
        <end position="86"/>
    </location>
</feature>
<dbReference type="PANTHER" id="PTHR34753:SF1">
    <property type="entry name" value="TELOMERASE RNA COMPONENT INTERACTING RNASE"/>
    <property type="match status" value="1"/>
</dbReference>
<dbReference type="GO" id="GO:0008408">
    <property type="term" value="F:3'-5' exonuclease activity"/>
    <property type="evidence" value="ECO:0007669"/>
    <property type="project" value="InterPro"/>
</dbReference>
<dbReference type="PANTHER" id="PTHR34753">
    <property type="entry name" value="TELOMERASE RNA COMPONENT INTERACTING RNASE"/>
    <property type="match status" value="1"/>
</dbReference>
<dbReference type="OrthoDB" id="5983145at2759"/>
<feature type="region of interest" description="Disordered" evidence="1">
    <location>
        <begin position="1"/>
        <end position="35"/>
    </location>
</feature>
<accession>A0A3S3P4U9</accession>
<protein>
    <submittedName>
        <fullName evidence="2">Uncharacterized protein</fullName>
    </submittedName>
</protein>
<gene>
    <name evidence="2" type="ORF">B4U79_06075</name>
</gene>
<proteinExistence type="predicted"/>
<name>A0A3S3P4U9_9ACAR</name>
<dbReference type="InterPro" id="IPR038838">
    <property type="entry name" value="TRIR"/>
</dbReference>
<keyword evidence="3" id="KW-1185">Reference proteome</keyword>
<feature type="compositionally biased region" description="Polar residues" evidence="1">
    <location>
        <begin position="54"/>
        <end position="85"/>
    </location>
</feature>
<evidence type="ECO:0000313" key="2">
    <source>
        <dbReference type="EMBL" id="RWS08081.1"/>
    </source>
</evidence>
<comment type="caution">
    <text evidence="2">The sequence shown here is derived from an EMBL/GenBank/DDBJ whole genome shotgun (WGS) entry which is preliminary data.</text>
</comment>
<dbReference type="EMBL" id="NCKU01003148">
    <property type="protein sequence ID" value="RWS08081.1"/>
    <property type="molecule type" value="Genomic_DNA"/>
</dbReference>
<dbReference type="AlphaFoldDB" id="A0A3S3P4U9"/>
<evidence type="ECO:0000313" key="3">
    <source>
        <dbReference type="Proteomes" id="UP000285301"/>
    </source>
</evidence>
<organism evidence="2 3">
    <name type="scientific">Dinothrombium tinctorium</name>
    <dbReference type="NCBI Taxonomy" id="1965070"/>
    <lineage>
        <taxon>Eukaryota</taxon>
        <taxon>Metazoa</taxon>
        <taxon>Ecdysozoa</taxon>
        <taxon>Arthropoda</taxon>
        <taxon>Chelicerata</taxon>
        <taxon>Arachnida</taxon>
        <taxon>Acari</taxon>
        <taxon>Acariformes</taxon>
        <taxon>Trombidiformes</taxon>
        <taxon>Prostigmata</taxon>
        <taxon>Anystina</taxon>
        <taxon>Parasitengona</taxon>
        <taxon>Trombidioidea</taxon>
        <taxon>Trombidiidae</taxon>
        <taxon>Dinothrombium</taxon>
    </lineage>
</organism>
<dbReference type="STRING" id="1965070.A0A3S3P4U9"/>